<reference evidence="2" key="1">
    <citation type="journal article" date="2015" name="Nat. Plants">
        <title>Genome expansion of Arabis alpina linked with retrotransposition and reduced symmetric DNA methylation.</title>
        <authorList>
            <person name="Willing E.M."/>
            <person name="Rawat V."/>
            <person name="Mandakova T."/>
            <person name="Maumus F."/>
            <person name="James G.V."/>
            <person name="Nordstroem K.J."/>
            <person name="Becker C."/>
            <person name="Warthmann N."/>
            <person name="Chica C."/>
            <person name="Szarzynska B."/>
            <person name="Zytnicki M."/>
            <person name="Albani M.C."/>
            <person name="Kiefer C."/>
            <person name="Bergonzi S."/>
            <person name="Castaings L."/>
            <person name="Mateos J.L."/>
            <person name="Berns M.C."/>
            <person name="Bujdoso N."/>
            <person name="Piofczyk T."/>
            <person name="de Lorenzo L."/>
            <person name="Barrero-Sicilia C."/>
            <person name="Mateos I."/>
            <person name="Piednoel M."/>
            <person name="Hagmann J."/>
            <person name="Chen-Min-Tao R."/>
            <person name="Iglesias-Fernandez R."/>
            <person name="Schuster S.C."/>
            <person name="Alonso-Blanco C."/>
            <person name="Roudier F."/>
            <person name="Carbonero P."/>
            <person name="Paz-Ares J."/>
            <person name="Davis S.J."/>
            <person name="Pecinka A."/>
            <person name="Quesneville H."/>
            <person name="Colot V."/>
            <person name="Lysak M.A."/>
            <person name="Weigel D."/>
            <person name="Coupland G."/>
            <person name="Schneeberger K."/>
        </authorList>
    </citation>
    <scope>NUCLEOTIDE SEQUENCE [LARGE SCALE GENOMIC DNA]</scope>
    <source>
        <strain evidence="2">cv. Pajares</strain>
    </source>
</reference>
<sequence>MDSDKEEDEDNNDEEEEMIIIAKLQHVLAAKSRKLQYTSSPIRSHHVSSLSLLSFSSSPDRASVPFSWEEEPGKPKHYLLPQVTYNSKRIGLPPRMVLFPDEITKRPLVYDHHRRRLGEFKRWLRRKKEKVGDVVGKSSFFICLG</sequence>
<evidence type="ECO:0000313" key="1">
    <source>
        <dbReference type="EMBL" id="KFK35372.1"/>
    </source>
</evidence>
<dbReference type="EMBL" id="CM002873">
    <property type="protein sequence ID" value="KFK35372.1"/>
    <property type="molecule type" value="Genomic_DNA"/>
</dbReference>
<protein>
    <submittedName>
        <fullName evidence="1">Uncharacterized protein</fullName>
    </submittedName>
</protein>
<dbReference type="Proteomes" id="UP000029120">
    <property type="component" value="Chromosome 5"/>
</dbReference>
<dbReference type="Gramene" id="KFK35372">
    <property type="protein sequence ID" value="KFK35372"/>
    <property type="gene ID" value="AALP_AA5G276500"/>
</dbReference>
<dbReference type="InterPro" id="IPR007789">
    <property type="entry name" value="DUF688"/>
</dbReference>
<organism evidence="1 2">
    <name type="scientific">Arabis alpina</name>
    <name type="common">Alpine rock-cress</name>
    <dbReference type="NCBI Taxonomy" id="50452"/>
    <lineage>
        <taxon>Eukaryota</taxon>
        <taxon>Viridiplantae</taxon>
        <taxon>Streptophyta</taxon>
        <taxon>Embryophyta</taxon>
        <taxon>Tracheophyta</taxon>
        <taxon>Spermatophyta</taxon>
        <taxon>Magnoliopsida</taxon>
        <taxon>eudicotyledons</taxon>
        <taxon>Gunneridae</taxon>
        <taxon>Pentapetalae</taxon>
        <taxon>rosids</taxon>
        <taxon>malvids</taxon>
        <taxon>Brassicales</taxon>
        <taxon>Brassicaceae</taxon>
        <taxon>Arabideae</taxon>
        <taxon>Arabis</taxon>
    </lineage>
</organism>
<dbReference type="AlphaFoldDB" id="A0A087GZS0"/>
<dbReference type="OMA" id="RWFRWKK"/>
<proteinExistence type="predicted"/>
<evidence type="ECO:0000313" key="2">
    <source>
        <dbReference type="Proteomes" id="UP000029120"/>
    </source>
</evidence>
<dbReference type="OrthoDB" id="1097192at2759"/>
<gene>
    <name evidence="1" type="ordered locus">AALP_Aa5g276500</name>
</gene>
<accession>A0A087GZS0</accession>
<dbReference type="Pfam" id="PF05097">
    <property type="entry name" value="DUF688"/>
    <property type="match status" value="1"/>
</dbReference>
<name>A0A087GZS0_ARAAL</name>
<keyword evidence="2" id="KW-1185">Reference proteome</keyword>